<evidence type="ECO:0000313" key="2">
    <source>
        <dbReference type="EMBL" id="PSN67863.1"/>
    </source>
</evidence>
<dbReference type="SMART" id="SM00471">
    <property type="entry name" value="HDc"/>
    <property type="match status" value="1"/>
</dbReference>
<gene>
    <name evidence="2" type="ORF">BS50DRAFT_665303</name>
</gene>
<sequence>MTGLSNSPKPAFDHLAPNPHLPGGYLDCSAERNQLLLDMDKLGIPEEHREMFTEANIKVREYMYGKDFDPSHDYEHVQRVVALAHRIMAEEFKLNPKWGSQIDPLIVYLGCMMHDVGERKYSQKDRSQKEIVCDMMLSCGASCDITDKVTFIATNVSFSREKNDEEENLKAIQRCPELAVVQDSDKLDAIGAIGIARCFVYGGIHEERKVQSIHEGIRLHHTRFIKYLPLMKTQAARDMAVQRWETMCQFRELYHQEIDVTNVL</sequence>
<evidence type="ECO:0000313" key="3">
    <source>
        <dbReference type="Proteomes" id="UP000240883"/>
    </source>
</evidence>
<proteinExistence type="predicted"/>
<organism evidence="2 3">
    <name type="scientific">Corynespora cassiicola Philippines</name>
    <dbReference type="NCBI Taxonomy" id="1448308"/>
    <lineage>
        <taxon>Eukaryota</taxon>
        <taxon>Fungi</taxon>
        <taxon>Dikarya</taxon>
        <taxon>Ascomycota</taxon>
        <taxon>Pezizomycotina</taxon>
        <taxon>Dothideomycetes</taxon>
        <taxon>Pleosporomycetidae</taxon>
        <taxon>Pleosporales</taxon>
        <taxon>Corynesporascaceae</taxon>
        <taxon>Corynespora</taxon>
    </lineage>
</organism>
<evidence type="ECO:0000259" key="1">
    <source>
        <dbReference type="SMART" id="SM00471"/>
    </source>
</evidence>
<accession>A0A2T2NR39</accession>
<dbReference type="CDD" id="cd00077">
    <property type="entry name" value="HDc"/>
    <property type="match status" value="1"/>
</dbReference>
<dbReference type="InterPro" id="IPR006674">
    <property type="entry name" value="HD_domain"/>
</dbReference>
<dbReference type="Proteomes" id="UP000240883">
    <property type="component" value="Unassembled WGS sequence"/>
</dbReference>
<name>A0A2T2NR39_CORCC</name>
<dbReference type="Gene3D" id="1.20.58.1910">
    <property type="match status" value="1"/>
</dbReference>
<dbReference type="SUPFAM" id="SSF109604">
    <property type="entry name" value="HD-domain/PDEase-like"/>
    <property type="match status" value="1"/>
</dbReference>
<dbReference type="AlphaFoldDB" id="A0A2T2NR39"/>
<keyword evidence="3" id="KW-1185">Reference proteome</keyword>
<dbReference type="Gene3D" id="1.10.472.50">
    <property type="entry name" value="HD-domain/PDEase-like"/>
    <property type="match status" value="1"/>
</dbReference>
<reference evidence="2 3" key="1">
    <citation type="journal article" date="2018" name="Front. Microbiol.">
        <title>Genome-Wide Analysis of Corynespora cassiicola Leaf Fall Disease Putative Effectors.</title>
        <authorList>
            <person name="Lopez D."/>
            <person name="Ribeiro S."/>
            <person name="Label P."/>
            <person name="Fumanal B."/>
            <person name="Venisse J.S."/>
            <person name="Kohler A."/>
            <person name="de Oliveira R.R."/>
            <person name="Labutti K."/>
            <person name="Lipzen A."/>
            <person name="Lail K."/>
            <person name="Bauer D."/>
            <person name="Ohm R.A."/>
            <person name="Barry K.W."/>
            <person name="Spatafora J."/>
            <person name="Grigoriev I.V."/>
            <person name="Martin F.M."/>
            <person name="Pujade-Renaud V."/>
        </authorList>
    </citation>
    <scope>NUCLEOTIDE SEQUENCE [LARGE SCALE GENOMIC DNA]</scope>
    <source>
        <strain evidence="2 3">Philippines</strain>
    </source>
</reference>
<dbReference type="STRING" id="1448308.A0A2T2NR39"/>
<protein>
    <recommendedName>
        <fullName evidence="1">HD/PDEase domain-containing protein</fullName>
    </recommendedName>
</protein>
<feature type="domain" description="HD/PDEase" evidence="1">
    <location>
        <begin position="69"/>
        <end position="199"/>
    </location>
</feature>
<dbReference type="InterPro" id="IPR003607">
    <property type="entry name" value="HD/PDEase_dom"/>
</dbReference>
<dbReference type="PANTHER" id="PTHR33594:SF1">
    <property type="entry name" value="HD_PDEASE DOMAIN-CONTAINING PROTEIN"/>
    <property type="match status" value="1"/>
</dbReference>
<dbReference type="OrthoDB" id="16547at2759"/>
<dbReference type="Pfam" id="PF01966">
    <property type="entry name" value="HD"/>
    <property type="match status" value="1"/>
</dbReference>
<dbReference type="EMBL" id="KZ678134">
    <property type="protein sequence ID" value="PSN67863.1"/>
    <property type="molecule type" value="Genomic_DNA"/>
</dbReference>
<dbReference type="PANTHER" id="PTHR33594">
    <property type="entry name" value="SUPERFAMILY HYDROLASE, PUTATIVE (AFU_ORTHOLOGUE AFUA_1G03035)-RELATED"/>
    <property type="match status" value="1"/>
</dbReference>